<evidence type="ECO:0000256" key="1">
    <source>
        <dbReference type="SAM" id="Coils"/>
    </source>
</evidence>
<dbReference type="STRING" id="4537.A0A0E0KLV7"/>
<feature type="region of interest" description="Disordered" evidence="2">
    <location>
        <begin position="269"/>
        <end position="307"/>
    </location>
</feature>
<feature type="domain" description="DUF547" evidence="3">
    <location>
        <begin position="383"/>
        <end position="512"/>
    </location>
</feature>
<reference evidence="5" key="2">
    <citation type="submission" date="2018-05" db="EMBL/GenBank/DDBJ databases">
        <title>OpunRS2 (Oryza punctata Reference Sequence Version 2).</title>
        <authorList>
            <person name="Zhang J."/>
            <person name="Kudrna D."/>
            <person name="Lee S."/>
            <person name="Talag J."/>
            <person name="Welchert J."/>
            <person name="Wing R.A."/>
        </authorList>
    </citation>
    <scope>NUCLEOTIDE SEQUENCE [LARGE SCALE GENOMIC DNA]</scope>
</reference>
<feature type="compositionally biased region" description="Low complexity" evidence="2">
    <location>
        <begin position="271"/>
        <end position="290"/>
    </location>
</feature>
<feature type="coiled-coil region" evidence="1">
    <location>
        <begin position="113"/>
        <end position="140"/>
    </location>
</feature>
<accession>A0A0E0KLV7</accession>
<evidence type="ECO:0000313" key="5">
    <source>
        <dbReference type="EnsemblPlants" id="OPUNC03G38840.1"/>
    </source>
</evidence>
<sequence length="598" mass="67128">MSTLPRDAVAEAPLHRPIITSSSPALHHHRLKMPAILILSTYVITFQLQSRRTVPARRRQRLEQEVSELKKQLWNEQAVHDILNRALQHSNTKSSSSSPSVLRNIPAFIPPKAKELLAELVLVEEEIARLETQIRTMKKAAATTTSAIIQQNTPANAITQDDTVNGDFNNGGSAAGDHANIKSMFFISQAINGSHHHPLMGSISMMSPKANIINKPPSPKLNSLDDTSRSNKKKMVQQPNKLSERIVKCLICIFIRLLRSSRVADLQLQDNNNNNNNTSTSTRSSSSSSSLTRQHQGGGGGGGSFRIDTSLVMNKQQQECRSGQQDHYGIFAIQDSIVRDIGPYKNLVSFTSSAFDLRGFSTSPLLTKLRGMLEALQHVDLRLLAHHQKLAFWLNIYNTCIMHGILHNGLPSNPEKLLALKNKATLNVSGQKFNALVIENFILRQPSSVKEEFWKCEVDVEEQQVRSRYGLNSSEPNILFALCCGNRSSPALRIYKADRVMMDLEKAKLEYLQASLVVTSTTRRLMIPSLIHSNMHDFAKDLDSLVRWICDQLPTSWSLRKSMVDCLRSGHANHHRLNIHDLVDVIPYDYDFQYLLPM</sequence>
<dbReference type="AlphaFoldDB" id="A0A0E0KLV7"/>
<feature type="domain" description="Ternary complex factor MIP1 leucine-zipper" evidence="4">
    <location>
        <begin position="57"/>
        <end position="139"/>
    </location>
</feature>
<protein>
    <recommendedName>
        <fullName evidence="7">DUF547 domain-containing protein</fullName>
    </recommendedName>
</protein>
<dbReference type="Proteomes" id="UP000026962">
    <property type="component" value="Chromosome 3"/>
</dbReference>
<dbReference type="InterPro" id="IPR025757">
    <property type="entry name" value="MIP1_Leuzipper"/>
</dbReference>
<keyword evidence="6" id="KW-1185">Reference proteome</keyword>
<evidence type="ECO:0000259" key="3">
    <source>
        <dbReference type="Pfam" id="PF04784"/>
    </source>
</evidence>
<dbReference type="Pfam" id="PF04784">
    <property type="entry name" value="DUF547"/>
    <property type="match status" value="1"/>
</dbReference>
<dbReference type="InterPro" id="IPR006869">
    <property type="entry name" value="DUF547"/>
</dbReference>
<dbReference type="PANTHER" id="PTHR46248:SF6">
    <property type="entry name" value="OS03G0859900 PROTEIN"/>
    <property type="match status" value="1"/>
</dbReference>
<keyword evidence="1" id="KW-0175">Coiled coil</keyword>
<reference evidence="5" key="1">
    <citation type="submission" date="2015-04" db="UniProtKB">
        <authorList>
            <consortium name="EnsemblPlants"/>
        </authorList>
    </citation>
    <scope>IDENTIFICATION</scope>
</reference>
<dbReference type="Gramene" id="OPUNC03G38840.1">
    <property type="protein sequence ID" value="OPUNC03G38840.1"/>
    <property type="gene ID" value="OPUNC03G38840"/>
</dbReference>
<evidence type="ECO:0000256" key="2">
    <source>
        <dbReference type="SAM" id="MobiDB-lite"/>
    </source>
</evidence>
<dbReference type="Pfam" id="PF14389">
    <property type="entry name" value="Lzipper-MIP1"/>
    <property type="match status" value="1"/>
</dbReference>
<dbReference type="eggNOG" id="ENOG502QQUI">
    <property type="taxonomic scope" value="Eukaryota"/>
</dbReference>
<evidence type="ECO:0000259" key="4">
    <source>
        <dbReference type="Pfam" id="PF14389"/>
    </source>
</evidence>
<organism evidence="5">
    <name type="scientific">Oryza punctata</name>
    <name type="common">Red rice</name>
    <dbReference type="NCBI Taxonomy" id="4537"/>
    <lineage>
        <taxon>Eukaryota</taxon>
        <taxon>Viridiplantae</taxon>
        <taxon>Streptophyta</taxon>
        <taxon>Embryophyta</taxon>
        <taxon>Tracheophyta</taxon>
        <taxon>Spermatophyta</taxon>
        <taxon>Magnoliopsida</taxon>
        <taxon>Liliopsida</taxon>
        <taxon>Poales</taxon>
        <taxon>Poaceae</taxon>
        <taxon>BOP clade</taxon>
        <taxon>Oryzoideae</taxon>
        <taxon>Oryzeae</taxon>
        <taxon>Oryzinae</taxon>
        <taxon>Oryza</taxon>
    </lineage>
</organism>
<feature type="region of interest" description="Disordered" evidence="2">
    <location>
        <begin position="213"/>
        <end position="239"/>
    </location>
</feature>
<evidence type="ECO:0008006" key="7">
    <source>
        <dbReference type="Google" id="ProtNLM"/>
    </source>
</evidence>
<name>A0A0E0KLV7_ORYPU</name>
<proteinExistence type="predicted"/>
<dbReference type="OMA" id="EHFILRQ"/>
<evidence type="ECO:0000313" key="6">
    <source>
        <dbReference type="Proteomes" id="UP000026962"/>
    </source>
</evidence>
<dbReference type="EnsemblPlants" id="OPUNC03G38840.1">
    <property type="protein sequence ID" value="OPUNC03G38840.1"/>
    <property type="gene ID" value="OPUNC03G38840"/>
</dbReference>
<dbReference type="PANTHER" id="PTHR46248">
    <property type="entry name" value="EXPRESSED PROTEIN"/>
    <property type="match status" value="1"/>
</dbReference>